<keyword evidence="1" id="KW-0489">Methyltransferase</keyword>
<name>A0A7I9VXH1_MYCAG</name>
<dbReference type="PANTHER" id="PTHR43712:SF2">
    <property type="entry name" value="O-METHYLTRANSFERASE CICE"/>
    <property type="match status" value="1"/>
</dbReference>
<comment type="caution">
    <text evidence="5">The sequence shown here is derived from an EMBL/GenBank/DDBJ whole genome shotgun (WGS) entry which is preliminary data.</text>
</comment>
<sequence length="195" mass="20912">MGAVFNDGMTSMSTMETPTVVGAYDFSRFDTVVDVGAGHGLLLGAILQKYPTTRGILFDSPSVVEGAPTLLKAAGVSERCAIIGGSFFESVPAGGDAYVLKHIIHDWDDDDALRILRNVRAAMRPHAKVLLVEMVVPDDDREHMAKLLDLEMLVALAGRERTAAQYAELLGRAGLRYTRTVPTVGPVSLIEAVTA</sequence>
<dbReference type="EMBL" id="BLKS01000001">
    <property type="protein sequence ID" value="GFG49869.1"/>
    <property type="molecule type" value="Genomic_DNA"/>
</dbReference>
<dbReference type="AlphaFoldDB" id="A0A7I9VXH1"/>
<proteinExistence type="predicted"/>
<evidence type="ECO:0000256" key="3">
    <source>
        <dbReference type="ARBA" id="ARBA00022691"/>
    </source>
</evidence>
<dbReference type="InterPro" id="IPR001077">
    <property type="entry name" value="COMT_C"/>
</dbReference>
<protein>
    <recommendedName>
        <fullName evidence="4">O-methyltransferase C-terminal domain-containing protein</fullName>
    </recommendedName>
</protein>
<dbReference type="SUPFAM" id="SSF53335">
    <property type="entry name" value="S-adenosyl-L-methionine-dependent methyltransferases"/>
    <property type="match status" value="1"/>
</dbReference>
<dbReference type="Gene3D" id="3.40.50.150">
    <property type="entry name" value="Vaccinia Virus protein VP39"/>
    <property type="match status" value="1"/>
</dbReference>
<evidence type="ECO:0000256" key="1">
    <source>
        <dbReference type="ARBA" id="ARBA00022603"/>
    </source>
</evidence>
<dbReference type="GO" id="GO:0032259">
    <property type="term" value="P:methylation"/>
    <property type="evidence" value="ECO:0007669"/>
    <property type="project" value="UniProtKB-KW"/>
</dbReference>
<organism evidence="5 6">
    <name type="scientific">Mycolicibacterium agri</name>
    <name type="common">Mycobacterium agri</name>
    <dbReference type="NCBI Taxonomy" id="36811"/>
    <lineage>
        <taxon>Bacteria</taxon>
        <taxon>Bacillati</taxon>
        <taxon>Actinomycetota</taxon>
        <taxon>Actinomycetes</taxon>
        <taxon>Mycobacteriales</taxon>
        <taxon>Mycobacteriaceae</taxon>
        <taxon>Mycolicibacterium</taxon>
    </lineage>
</organism>
<dbReference type="InterPro" id="IPR029063">
    <property type="entry name" value="SAM-dependent_MTases_sf"/>
</dbReference>
<dbReference type="PANTHER" id="PTHR43712">
    <property type="entry name" value="PUTATIVE (AFU_ORTHOLOGUE AFUA_4G14580)-RELATED"/>
    <property type="match status" value="1"/>
</dbReference>
<dbReference type="Gene3D" id="1.10.287.1350">
    <property type="match status" value="1"/>
</dbReference>
<evidence type="ECO:0000313" key="6">
    <source>
        <dbReference type="Proteomes" id="UP000465302"/>
    </source>
</evidence>
<dbReference type="InterPro" id="IPR016461">
    <property type="entry name" value="COMT-like"/>
</dbReference>
<dbReference type="PROSITE" id="PS51683">
    <property type="entry name" value="SAM_OMT_II"/>
    <property type="match status" value="1"/>
</dbReference>
<gene>
    <name evidence="5" type="ORF">MAGR_13100</name>
</gene>
<evidence type="ECO:0000256" key="2">
    <source>
        <dbReference type="ARBA" id="ARBA00022679"/>
    </source>
</evidence>
<evidence type="ECO:0000313" key="5">
    <source>
        <dbReference type="EMBL" id="GFG49869.1"/>
    </source>
</evidence>
<dbReference type="Proteomes" id="UP000465302">
    <property type="component" value="Unassembled WGS sequence"/>
</dbReference>
<accession>A0A7I9VXH1</accession>
<keyword evidence="3" id="KW-0949">S-adenosyl-L-methionine</keyword>
<dbReference type="Pfam" id="PF00891">
    <property type="entry name" value="Methyltransf_2"/>
    <property type="match status" value="1"/>
</dbReference>
<reference evidence="5 6" key="1">
    <citation type="journal article" date="2019" name="Emerg. Microbes Infect.">
        <title>Comprehensive subspecies identification of 175 nontuberculous mycobacteria species based on 7547 genomic profiles.</title>
        <authorList>
            <person name="Matsumoto Y."/>
            <person name="Kinjo T."/>
            <person name="Motooka D."/>
            <person name="Nabeya D."/>
            <person name="Jung N."/>
            <person name="Uechi K."/>
            <person name="Horii T."/>
            <person name="Iida T."/>
            <person name="Fujita J."/>
            <person name="Nakamura S."/>
        </authorList>
    </citation>
    <scope>NUCLEOTIDE SEQUENCE [LARGE SCALE GENOMIC DNA]</scope>
    <source>
        <strain evidence="5 6">JCM 6377</strain>
    </source>
</reference>
<feature type="domain" description="O-methyltransferase C-terminal" evidence="4">
    <location>
        <begin position="3"/>
        <end position="175"/>
    </location>
</feature>
<dbReference type="GO" id="GO:0008171">
    <property type="term" value="F:O-methyltransferase activity"/>
    <property type="evidence" value="ECO:0007669"/>
    <property type="project" value="InterPro"/>
</dbReference>
<evidence type="ECO:0000259" key="4">
    <source>
        <dbReference type="Pfam" id="PF00891"/>
    </source>
</evidence>
<keyword evidence="2" id="KW-0808">Transferase</keyword>